<dbReference type="Gene3D" id="3.40.50.850">
    <property type="entry name" value="Isochorismatase-like"/>
    <property type="match status" value="1"/>
</dbReference>
<dbReference type="Proteomes" id="UP000199532">
    <property type="component" value="Unassembled WGS sequence"/>
</dbReference>
<evidence type="ECO:0000313" key="3">
    <source>
        <dbReference type="EMBL" id="SEJ10352.1"/>
    </source>
</evidence>
<comment type="similarity">
    <text evidence="1">Belongs to the isochorismatase family.</text>
</comment>
<dbReference type="SUPFAM" id="SSF52499">
    <property type="entry name" value="Isochorismatase-like hydrolases"/>
    <property type="match status" value="1"/>
</dbReference>
<dbReference type="RefSeq" id="WP_090336779.1">
    <property type="nucleotide sequence ID" value="NZ_FNXY01000005.1"/>
</dbReference>
<name>A0A1H6WCS1_9BACT</name>
<proteinExistence type="inferred from homology"/>
<keyword evidence="2" id="KW-0378">Hydrolase</keyword>
<dbReference type="InterPro" id="IPR052347">
    <property type="entry name" value="Isochorismatase_Nicotinamidase"/>
</dbReference>
<sequence>MTNKTTALLIIDAQFDFCNPKGTLFVPGAENDVERIAQLIASYGERITQIFVTLDTHKVLDIAHPLFWEDPNGNTVAPFTLITANAVKSGKWTPRYKKEYVLNYLETLESEGEFKHFIWPEHCLIGSRGASLDDTILHALLSWTHRTGTDYKAVIKGTNPLTEHFGVFRAQVPIEGEKETELDQKFIDELSSFDQILIVGEARSHCVATSIKQILIYAPQLSPKVKVLADCMSDVTGWGHLADPIFEEAKEKGIEFKTSRDIFTSS</sequence>
<protein>
    <submittedName>
        <fullName evidence="3">Nicotinamidase-related amidase</fullName>
    </submittedName>
</protein>
<evidence type="ECO:0000313" key="4">
    <source>
        <dbReference type="Proteomes" id="UP000199532"/>
    </source>
</evidence>
<dbReference type="PANTHER" id="PTHR11080:SF2">
    <property type="entry name" value="LD05707P"/>
    <property type="match status" value="1"/>
</dbReference>
<dbReference type="InterPro" id="IPR036380">
    <property type="entry name" value="Isochorismatase-like_sf"/>
</dbReference>
<evidence type="ECO:0000256" key="1">
    <source>
        <dbReference type="ARBA" id="ARBA00006336"/>
    </source>
</evidence>
<accession>A0A1H6WCS1</accession>
<evidence type="ECO:0000256" key="2">
    <source>
        <dbReference type="ARBA" id="ARBA00022801"/>
    </source>
</evidence>
<organism evidence="3 4">
    <name type="scientific">Dyadobacter koreensis</name>
    <dbReference type="NCBI Taxonomy" id="408657"/>
    <lineage>
        <taxon>Bacteria</taxon>
        <taxon>Pseudomonadati</taxon>
        <taxon>Bacteroidota</taxon>
        <taxon>Cytophagia</taxon>
        <taxon>Cytophagales</taxon>
        <taxon>Spirosomataceae</taxon>
        <taxon>Dyadobacter</taxon>
    </lineage>
</organism>
<dbReference type="STRING" id="408657.SAMN04487995_3226"/>
<dbReference type="EMBL" id="FNXY01000005">
    <property type="protein sequence ID" value="SEJ10352.1"/>
    <property type="molecule type" value="Genomic_DNA"/>
</dbReference>
<dbReference type="OrthoDB" id="9791276at2"/>
<gene>
    <name evidence="3" type="ORF">SAMN04487995_3226</name>
</gene>
<keyword evidence="4" id="KW-1185">Reference proteome</keyword>
<dbReference type="AlphaFoldDB" id="A0A1H6WCS1"/>
<dbReference type="GO" id="GO:0016787">
    <property type="term" value="F:hydrolase activity"/>
    <property type="evidence" value="ECO:0007669"/>
    <property type="project" value="UniProtKB-KW"/>
</dbReference>
<dbReference type="PANTHER" id="PTHR11080">
    <property type="entry name" value="PYRAZINAMIDASE/NICOTINAMIDASE"/>
    <property type="match status" value="1"/>
</dbReference>
<reference evidence="3 4" key="1">
    <citation type="submission" date="2016-10" db="EMBL/GenBank/DDBJ databases">
        <authorList>
            <person name="de Groot N.N."/>
        </authorList>
    </citation>
    <scope>NUCLEOTIDE SEQUENCE [LARGE SCALE GENOMIC DNA]</scope>
    <source>
        <strain evidence="3 4">DSM 19938</strain>
    </source>
</reference>